<sequence length="578" mass="61196">MDGFMDGWVYEWMNVGAWVVGVLRATPAGCAAQLSSAPSTLAPLAMQRARRRSSASAPAPGPGAVNANANVPPTPTGFNFSFFTGPNYAPNPASSNNIAPSSRARPGTSSGAPPISAGIGGIANTTANNNGDQFQGQAASAPPGPNLLRKNSLRGKQSFDNLVSYSSQQQSQSIFRGLRRRANSSSSLRDRDGVGAALGVVATGQKPVLTNRGNPPALPDFALSAAAKLSRETDVFTSPSSAAKTSMDISGGYIQTSNSRMLSRSGTTPVNGFPSGGGMMPPPQSAGGMQNESNMVHQHIHEMANKRISTLEYLRKAHEGRVYWFNTLLFDKPDLARMPYFDARRLARRATNYLLLGLSLPTVIDLNSSTPMEFLRAFNVLLTEFDSFQQLHSDTGSTSSSLSRARIPQMFRRATPSSKVRRSSSANNEILYEAGDGGISSTNGGSISGQSASNGALTVGNGLGGSASVVSFGQSEADLLPGEEYVHLLTPSLPFDPDFFETFATLCDVLIDAYARLLSLLPTPRECNAAVAEQFTKADSRVRKIIVQGIVKEFEDTSRNGVKTEVANVGKIVLGGLM</sequence>
<name>A0AAD9SSM2_PHOAM</name>
<proteinExistence type="predicted"/>
<feature type="compositionally biased region" description="Low complexity" evidence="1">
    <location>
        <begin position="54"/>
        <end position="71"/>
    </location>
</feature>
<protein>
    <submittedName>
        <fullName evidence="2">Uncharacterized protein</fullName>
    </submittedName>
</protein>
<evidence type="ECO:0000313" key="2">
    <source>
        <dbReference type="EMBL" id="KAK2615252.1"/>
    </source>
</evidence>
<evidence type="ECO:0000256" key="1">
    <source>
        <dbReference type="SAM" id="MobiDB-lite"/>
    </source>
</evidence>
<gene>
    <name evidence="2" type="ORF">N8I77_002020</name>
</gene>
<feature type="region of interest" description="Disordered" evidence="1">
    <location>
        <begin position="44"/>
        <end position="71"/>
    </location>
</feature>
<feature type="region of interest" description="Disordered" evidence="1">
    <location>
        <begin position="170"/>
        <end position="191"/>
    </location>
</feature>
<feature type="region of interest" description="Disordered" evidence="1">
    <location>
        <begin position="93"/>
        <end position="152"/>
    </location>
</feature>
<accession>A0AAD9SSM2</accession>
<dbReference type="PANTHER" id="PTHR37332:SF1">
    <property type="entry name" value="ELMO DOMAIN-CONTAINING PROTEIN"/>
    <property type="match status" value="1"/>
</dbReference>
<dbReference type="PANTHER" id="PTHR37332">
    <property type="entry name" value="EXPRESSED PROTEIN"/>
    <property type="match status" value="1"/>
</dbReference>
<keyword evidence="3" id="KW-1185">Reference proteome</keyword>
<feature type="compositionally biased region" description="Low complexity" evidence="1">
    <location>
        <begin position="93"/>
        <end position="131"/>
    </location>
</feature>
<comment type="caution">
    <text evidence="2">The sequence shown here is derived from an EMBL/GenBank/DDBJ whole genome shotgun (WGS) entry which is preliminary data.</text>
</comment>
<organism evidence="2 3">
    <name type="scientific">Phomopsis amygdali</name>
    <name type="common">Fusicoccum amygdali</name>
    <dbReference type="NCBI Taxonomy" id="1214568"/>
    <lineage>
        <taxon>Eukaryota</taxon>
        <taxon>Fungi</taxon>
        <taxon>Dikarya</taxon>
        <taxon>Ascomycota</taxon>
        <taxon>Pezizomycotina</taxon>
        <taxon>Sordariomycetes</taxon>
        <taxon>Sordariomycetidae</taxon>
        <taxon>Diaporthales</taxon>
        <taxon>Diaporthaceae</taxon>
        <taxon>Diaporthe</taxon>
    </lineage>
</organism>
<evidence type="ECO:0000313" key="3">
    <source>
        <dbReference type="Proteomes" id="UP001265746"/>
    </source>
</evidence>
<dbReference type="AlphaFoldDB" id="A0AAD9SSM2"/>
<reference evidence="2" key="1">
    <citation type="submission" date="2023-06" db="EMBL/GenBank/DDBJ databases">
        <authorList>
            <person name="Noh H."/>
        </authorList>
    </citation>
    <scope>NUCLEOTIDE SEQUENCE</scope>
    <source>
        <strain evidence="2">DUCC20226</strain>
    </source>
</reference>
<dbReference type="EMBL" id="JAUJFL010000001">
    <property type="protein sequence ID" value="KAK2615252.1"/>
    <property type="molecule type" value="Genomic_DNA"/>
</dbReference>
<dbReference type="Proteomes" id="UP001265746">
    <property type="component" value="Unassembled WGS sequence"/>
</dbReference>